<evidence type="ECO:0000313" key="3">
    <source>
        <dbReference type="Proteomes" id="UP000281738"/>
    </source>
</evidence>
<keyword evidence="1" id="KW-0812">Transmembrane</keyword>
<sequence>MADVVLGRAGSPVLVDLNVCAKTGRRTSDRVERRGSTMPAWVTLLLLFTVVGFLLAGAMTSRSYRVTLPLEHAVHDRWRRNRRLAWAVSLVGAGAFVWAESGGTAADGLWGGVGLALFLAGLVGGTVNSTMNNVGFRMTRQDDLVLTRAHDNFARAVAAATVEAMPPADRMDQRRPG</sequence>
<gene>
    <name evidence="2" type="ORF">EDD33_1756</name>
</gene>
<dbReference type="AlphaFoldDB" id="A0A3N2CTQ2"/>
<protein>
    <submittedName>
        <fullName evidence="2">Uncharacterized protein</fullName>
    </submittedName>
</protein>
<dbReference type="OrthoDB" id="3790860at2"/>
<reference evidence="2 3" key="1">
    <citation type="submission" date="2018-11" db="EMBL/GenBank/DDBJ databases">
        <title>Sequencing the genomes of 1000 actinobacteria strains.</title>
        <authorList>
            <person name="Klenk H.-P."/>
        </authorList>
    </citation>
    <scope>NUCLEOTIDE SEQUENCE [LARGE SCALE GENOMIC DNA]</scope>
    <source>
        <strain evidence="2 3">DSM 12652</strain>
    </source>
</reference>
<evidence type="ECO:0000256" key="1">
    <source>
        <dbReference type="SAM" id="Phobius"/>
    </source>
</evidence>
<comment type="caution">
    <text evidence="2">The sequence shown here is derived from an EMBL/GenBank/DDBJ whole genome shotgun (WGS) entry which is preliminary data.</text>
</comment>
<keyword evidence="1" id="KW-1133">Transmembrane helix</keyword>
<dbReference type="Proteomes" id="UP000281738">
    <property type="component" value="Unassembled WGS sequence"/>
</dbReference>
<feature type="transmembrane region" description="Helical" evidence="1">
    <location>
        <begin position="38"/>
        <end position="58"/>
    </location>
</feature>
<dbReference type="EMBL" id="RKHO01000001">
    <property type="protein sequence ID" value="ROR90907.1"/>
    <property type="molecule type" value="Genomic_DNA"/>
</dbReference>
<proteinExistence type="predicted"/>
<dbReference type="RefSeq" id="WP_123390130.1">
    <property type="nucleotide sequence ID" value="NZ_RKHO01000001.1"/>
</dbReference>
<feature type="transmembrane region" description="Helical" evidence="1">
    <location>
        <begin position="109"/>
        <end position="131"/>
    </location>
</feature>
<evidence type="ECO:0000313" key="2">
    <source>
        <dbReference type="EMBL" id="ROR90907.1"/>
    </source>
</evidence>
<accession>A0A3N2CTQ2</accession>
<organism evidence="2 3">
    <name type="scientific">Nocardioides aurantiacus</name>
    <dbReference type="NCBI Taxonomy" id="86796"/>
    <lineage>
        <taxon>Bacteria</taxon>
        <taxon>Bacillati</taxon>
        <taxon>Actinomycetota</taxon>
        <taxon>Actinomycetes</taxon>
        <taxon>Propionibacteriales</taxon>
        <taxon>Nocardioidaceae</taxon>
        <taxon>Nocardioides</taxon>
    </lineage>
</organism>
<keyword evidence="1" id="KW-0472">Membrane</keyword>
<name>A0A3N2CTQ2_9ACTN</name>
<keyword evidence="3" id="KW-1185">Reference proteome</keyword>
<feature type="transmembrane region" description="Helical" evidence="1">
    <location>
        <begin position="84"/>
        <end position="103"/>
    </location>
</feature>